<keyword evidence="3" id="KW-1185">Reference proteome</keyword>
<evidence type="ECO:0000256" key="1">
    <source>
        <dbReference type="SAM" id="Phobius"/>
    </source>
</evidence>
<reference evidence="2 3" key="1">
    <citation type="submission" date="2019-02" db="EMBL/GenBank/DDBJ databases">
        <title>Deep-cultivation of Planctomycetes and their phenomic and genomic characterization uncovers novel biology.</title>
        <authorList>
            <person name="Wiegand S."/>
            <person name="Jogler M."/>
            <person name="Boedeker C."/>
            <person name="Pinto D."/>
            <person name="Vollmers J."/>
            <person name="Rivas-Marin E."/>
            <person name="Kohn T."/>
            <person name="Peeters S.H."/>
            <person name="Heuer A."/>
            <person name="Rast P."/>
            <person name="Oberbeckmann S."/>
            <person name="Bunk B."/>
            <person name="Jeske O."/>
            <person name="Meyerdierks A."/>
            <person name="Storesund J.E."/>
            <person name="Kallscheuer N."/>
            <person name="Luecker S."/>
            <person name="Lage O.M."/>
            <person name="Pohl T."/>
            <person name="Merkel B.J."/>
            <person name="Hornburger P."/>
            <person name="Mueller R.-W."/>
            <person name="Bruemmer F."/>
            <person name="Labrenz M."/>
            <person name="Spormann A.M."/>
            <person name="Op den Camp H."/>
            <person name="Overmann J."/>
            <person name="Amann R."/>
            <person name="Jetten M.S.M."/>
            <person name="Mascher T."/>
            <person name="Medema M.H."/>
            <person name="Devos D.P."/>
            <person name="Kaster A.-K."/>
            <person name="Ovreas L."/>
            <person name="Rohde M."/>
            <person name="Galperin M.Y."/>
            <person name="Jogler C."/>
        </authorList>
    </citation>
    <scope>NUCLEOTIDE SEQUENCE [LARGE SCALE GENOMIC DNA]</scope>
    <source>
        <strain evidence="2 3">Pan241w</strain>
    </source>
</reference>
<dbReference type="Proteomes" id="UP000317171">
    <property type="component" value="Chromosome"/>
</dbReference>
<feature type="transmembrane region" description="Helical" evidence="1">
    <location>
        <begin position="101"/>
        <end position="118"/>
    </location>
</feature>
<accession>A0A517RGU8</accession>
<name>A0A517RGU8_9PLAN</name>
<dbReference type="AlphaFoldDB" id="A0A517RGU8"/>
<evidence type="ECO:0000313" key="2">
    <source>
        <dbReference type="EMBL" id="QDT43098.1"/>
    </source>
</evidence>
<dbReference type="KEGG" id="gaz:Pan241w_31950"/>
<dbReference type="EMBL" id="CP036269">
    <property type="protein sequence ID" value="QDT43098.1"/>
    <property type="molecule type" value="Genomic_DNA"/>
</dbReference>
<feature type="transmembrane region" description="Helical" evidence="1">
    <location>
        <begin position="63"/>
        <end position="81"/>
    </location>
</feature>
<sequence length="124" mass="13007">MCRLVSDILTNHFQIILIQVLSETTQAITRQFMTLPEFIILLIVAGLCGSIGRALAGSARGGCLVSIALGFIGALLGGKIAQMAGLPEIFAVSFGGRDYPIVWSIIGASIFVAILGLLSGRSRS</sequence>
<keyword evidence="1" id="KW-0472">Membrane</keyword>
<protein>
    <recommendedName>
        <fullName evidence="4">Transglycosylase associated protein</fullName>
    </recommendedName>
</protein>
<proteinExistence type="predicted"/>
<evidence type="ECO:0000313" key="3">
    <source>
        <dbReference type="Proteomes" id="UP000317171"/>
    </source>
</evidence>
<evidence type="ECO:0008006" key="4">
    <source>
        <dbReference type="Google" id="ProtNLM"/>
    </source>
</evidence>
<organism evidence="2 3">
    <name type="scientific">Gimesia alba</name>
    <dbReference type="NCBI Taxonomy" id="2527973"/>
    <lineage>
        <taxon>Bacteria</taxon>
        <taxon>Pseudomonadati</taxon>
        <taxon>Planctomycetota</taxon>
        <taxon>Planctomycetia</taxon>
        <taxon>Planctomycetales</taxon>
        <taxon>Planctomycetaceae</taxon>
        <taxon>Gimesia</taxon>
    </lineage>
</organism>
<gene>
    <name evidence="2" type="ORF">Pan241w_31950</name>
</gene>
<feature type="transmembrane region" description="Helical" evidence="1">
    <location>
        <begin position="38"/>
        <end position="56"/>
    </location>
</feature>
<keyword evidence="1" id="KW-1133">Transmembrane helix</keyword>
<keyword evidence="1" id="KW-0812">Transmembrane</keyword>